<dbReference type="EMBL" id="KZ668924">
    <property type="protein sequence ID" value="PPR86620.1"/>
    <property type="molecule type" value="Genomic_DNA"/>
</dbReference>
<protein>
    <submittedName>
        <fullName evidence="1">Uncharacterized protein</fullName>
    </submittedName>
</protein>
<dbReference type="AlphaFoldDB" id="A0A2P5W685"/>
<evidence type="ECO:0000313" key="2">
    <source>
        <dbReference type="Proteomes" id="UP000239757"/>
    </source>
</evidence>
<accession>A0A2P5W685</accession>
<gene>
    <name evidence="1" type="ORF">GOBAR_AA34073</name>
</gene>
<proteinExistence type="predicted"/>
<evidence type="ECO:0000313" key="1">
    <source>
        <dbReference type="EMBL" id="PPR86620.1"/>
    </source>
</evidence>
<dbReference type="Proteomes" id="UP000239757">
    <property type="component" value="Unassembled WGS sequence"/>
</dbReference>
<name>A0A2P5W685_GOSBA</name>
<reference evidence="1 2" key="1">
    <citation type="submission" date="2015-01" db="EMBL/GenBank/DDBJ databases">
        <title>Genome of allotetraploid Gossypium barbadense reveals genomic plasticity and fiber elongation in cotton evolution.</title>
        <authorList>
            <person name="Chen X."/>
            <person name="Liu X."/>
            <person name="Zhao B."/>
            <person name="Zheng H."/>
            <person name="Hu Y."/>
            <person name="Lu G."/>
            <person name="Yang C."/>
            <person name="Chen J."/>
            <person name="Shan C."/>
            <person name="Zhang L."/>
            <person name="Zhou Y."/>
            <person name="Wang L."/>
            <person name="Guo W."/>
            <person name="Bai Y."/>
            <person name="Ruan J."/>
            <person name="Shangguan X."/>
            <person name="Mao Y."/>
            <person name="Jiang J."/>
            <person name="Zhu Y."/>
            <person name="Lei J."/>
            <person name="Kang H."/>
            <person name="Chen S."/>
            <person name="He X."/>
            <person name="Wang R."/>
            <person name="Wang Y."/>
            <person name="Chen J."/>
            <person name="Wang L."/>
            <person name="Yu S."/>
            <person name="Wang B."/>
            <person name="Wei J."/>
            <person name="Song S."/>
            <person name="Lu X."/>
            <person name="Gao Z."/>
            <person name="Gu W."/>
            <person name="Deng X."/>
            <person name="Ma D."/>
            <person name="Wang S."/>
            <person name="Liang W."/>
            <person name="Fang L."/>
            <person name="Cai C."/>
            <person name="Zhu X."/>
            <person name="Zhou B."/>
            <person name="Zhang Y."/>
            <person name="Chen Z."/>
            <person name="Xu S."/>
            <person name="Zhu R."/>
            <person name="Wang S."/>
            <person name="Zhang T."/>
            <person name="Zhao G."/>
        </authorList>
    </citation>
    <scope>NUCLEOTIDE SEQUENCE [LARGE SCALE GENOMIC DNA]</scope>
    <source>
        <strain evidence="2">cv. Xinhai21</strain>
        <tissue evidence="1">Leaf</tissue>
    </source>
</reference>
<organism evidence="1 2">
    <name type="scientific">Gossypium barbadense</name>
    <name type="common">Sea Island cotton</name>
    <name type="synonym">Hibiscus barbadensis</name>
    <dbReference type="NCBI Taxonomy" id="3634"/>
    <lineage>
        <taxon>Eukaryota</taxon>
        <taxon>Viridiplantae</taxon>
        <taxon>Streptophyta</taxon>
        <taxon>Embryophyta</taxon>
        <taxon>Tracheophyta</taxon>
        <taxon>Spermatophyta</taxon>
        <taxon>Magnoliopsida</taxon>
        <taxon>eudicotyledons</taxon>
        <taxon>Gunneridae</taxon>
        <taxon>Pentapetalae</taxon>
        <taxon>rosids</taxon>
        <taxon>malvids</taxon>
        <taxon>Malvales</taxon>
        <taxon>Malvaceae</taxon>
        <taxon>Malvoideae</taxon>
        <taxon>Gossypium</taxon>
    </lineage>
</organism>
<sequence length="87" mass="9681">MKSQSNTELEDAHVVHQTIQSKTDGARLLMDRHDLLYQKCRAKLQCQLQVGGLDNGKESILRSFGDNGAHVISEVDLLQHDPIDKAA</sequence>